<comment type="caution">
    <text evidence="3">The sequence shown here is derived from an EMBL/GenBank/DDBJ whole genome shotgun (WGS) entry which is preliminary data.</text>
</comment>
<proteinExistence type="predicted"/>
<feature type="compositionally biased region" description="Basic and acidic residues" evidence="1">
    <location>
        <begin position="197"/>
        <end position="218"/>
    </location>
</feature>
<name>A0AAP0KVB9_9MAGN</name>
<organism evidence="3 4">
    <name type="scientific">Stephania cephalantha</name>
    <dbReference type="NCBI Taxonomy" id="152367"/>
    <lineage>
        <taxon>Eukaryota</taxon>
        <taxon>Viridiplantae</taxon>
        <taxon>Streptophyta</taxon>
        <taxon>Embryophyta</taxon>
        <taxon>Tracheophyta</taxon>
        <taxon>Spermatophyta</taxon>
        <taxon>Magnoliopsida</taxon>
        <taxon>Ranunculales</taxon>
        <taxon>Menispermaceae</taxon>
        <taxon>Menispermoideae</taxon>
        <taxon>Cissampelideae</taxon>
        <taxon>Stephania</taxon>
    </lineage>
</organism>
<evidence type="ECO:0000259" key="2">
    <source>
        <dbReference type="Pfam" id="PF26130"/>
    </source>
</evidence>
<evidence type="ECO:0000313" key="3">
    <source>
        <dbReference type="EMBL" id="KAK9157874.1"/>
    </source>
</evidence>
<reference evidence="3 4" key="1">
    <citation type="submission" date="2024-01" db="EMBL/GenBank/DDBJ databases">
        <title>Genome assemblies of Stephania.</title>
        <authorList>
            <person name="Yang L."/>
        </authorList>
    </citation>
    <scope>NUCLEOTIDE SEQUENCE [LARGE SCALE GENOMIC DNA]</scope>
    <source>
        <strain evidence="3">JXDWG</strain>
        <tissue evidence="3">Leaf</tissue>
    </source>
</reference>
<keyword evidence="4" id="KW-1185">Reference proteome</keyword>
<dbReference type="AlphaFoldDB" id="A0AAP0KVB9"/>
<feature type="region of interest" description="Disordered" evidence="1">
    <location>
        <begin position="180"/>
        <end position="226"/>
    </location>
</feature>
<dbReference type="Proteomes" id="UP001419268">
    <property type="component" value="Unassembled WGS sequence"/>
</dbReference>
<sequence>MVEKLRFFISYGGQFRGDQYINGKRKLISSHFDVDLLSYPNVMSYVKDLGYTTISALYYFNCGKKEFVIVKDDVDVLNACEGKKNGDLLEFFIEHVRDINVSGGVQNQPFVRAVGKGNEVQKNKGKTIVTTQEDLYEETNVNASNTFLLEDYECDGTTFDDILFDVPIFTMMMMMKSYRNSKKVRESRNKNEKKKNTKNDNGDEIHDERGESRVEGGELRVYGENL</sequence>
<gene>
    <name evidence="3" type="ORF">Scep_004448</name>
</gene>
<feature type="domain" description="PB1-like" evidence="2">
    <location>
        <begin position="1"/>
        <end position="95"/>
    </location>
</feature>
<evidence type="ECO:0000313" key="4">
    <source>
        <dbReference type="Proteomes" id="UP001419268"/>
    </source>
</evidence>
<accession>A0AAP0KVB9</accession>
<dbReference type="InterPro" id="IPR058594">
    <property type="entry name" value="PB1-like_dom_pln"/>
</dbReference>
<dbReference type="EMBL" id="JBBNAG010000002">
    <property type="protein sequence ID" value="KAK9157874.1"/>
    <property type="molecule type" value="Genomic_DNA"/>
</dbReference>
<evidence type="ECO:0000256" key="1">
    <source>
        <dbReference type="SAM" id="MobiDB-lite"/>
    </source>
</evidence>
<protein>
    <recommendedName>
        <fullName evidence="2">PB1-like domain-containing protein</fullName>
    </recommendedName>
</protein>
<dbReference type="Pfam" id="PF26130">
    <property type="entry name" value="PB1-like"/>
    <property type="match status" value="1"/>
</dbReference>